<evidence type="ECO:0000313" key="1">
    <source>
        <dbReference type="EMBL" id="KAF6231724.1"/>
    </source>
</evidence>
<evidence type="ECO:0000313" key="2">
    <source>
        <dbReference type="Proteomes" id="UP000578531"/>
    </source>
</evidence>
<dbReference type="OrthoDB" id="10380937at2759"/>
<dbReference type="GeneID" id="59291673"/>
<reference evidence="1 2" key="1">
    <citation type="journal article" date="2020" name="Genomics">
        <title>Complete, high-quality genomes from long-read metagenomic sequencing of two wolf lichen thalli reveals enigmatic genome architecture.</title>
        <authorList>
            <person name="McKenzie S.K."/>
            <person name="Walston R.F."/>
            <person name="Allen J.L."/>
        </authorList>
    </citation>
    <scope>NUCLEOTIDE SEQUENCE [LARGE SCALE GENOMIC DNA]</scope>
    <source>
        <strain evidence="1">WasteWater2</strain>
    </source>
</reference>
<accession>A0A8H6FNE9</accession>
<dbReference type="EMBL" id="JACCJC010000054">
    <property type="protein sequence ID" value="KAF6231724.1"/>
    <property type="molecule type" value="Genomic_DNA"/>
</dbReference>
<dbReference type="RefSeq" id="XP_037161156.1">
    <property type="nucleotide sequence ID" value="XM_037311912.1"/>
</dbReference>
<organism evidence="1 2">
    <name type="scientific">Letharia columbiana</name>
    <dbReference type="NCBI Taxonomy" id="112416"/>
    <lineage>
        <taxon>Eukaryota</taxon>
        <taxon>Fungi</taxon>
        <taxon>Dikarya</taxon>
        <taxon>Ascomycota</taxon>
        <taxon>Pezizomycotina</taxon>
        <taxon>Lecanoromycetes</taxon>
        <taxon>OSLEUM clade</taxon>
        <taxon>Lecanoromycetidae</taxon>
        <taxon>Lecanorales</taxon>
        <taxon>Lecanorineae</taxon>
        <taxon>Parmeliaceae</taxon>
        <taxon>Letharia</taxon>
    </lineage>
</organism>
<gene>
    <name evidence="1" type="ORF">HO173_010026</name>
</gene>
<dbReference type="AlphaFoldDB" id="A0A8H6FNE9"/>
<keyword evidence="2" id="KW-1185">Reference proteome</keyword>
<name>A0A8H6FNE9_9LECA</name>
<proteinExistence type="predicted"/>
<dbReference type="Proteomes" id="UP000578531">
    <property type="component" value="Unassembled WGS sequence"/>
</dbReference>
<protein>
    <submittedName>
        <fullName evidence="1">Uncharacterized protein</fullName>
    </submittedName>
</protein>
<sequence>MFRTPYYEGWEEDIIWQLAELFESAIGAPKILDARRALASYPPVQIIYATPRFSQCRDLVDWNSVRPELMHLFENHGDVYLEFGGHDEYRNIWFHCLRKHNVIRGGRVQKQLAAIFLVTGSSQVVIIVGVRVSAHSDRQRHLLQGDEGCDGRKNISFVIESRSKVKANPACLQIVHGGAKARQPCVQITDTRSIVVFDGLYPELKILYDTPRHSARTDVKWQVAVECETANSMFAGLVERFLVNGSRGAEDGQLASLYEEAVDFES</sequence>
<comment type="caution">
    <text evidence="1">The sequence shown here is derived from an EMBL/GenBank/DDBJ whole genome shotgun (WGS) entry which is preliminary data.</text>
</comment>